<dbReference type="GO" id="GO:0008081">
    <property type="term" value="F:phosphoric diester hydrolase activity"/>
    <property type="evidence" value="ECO:0007669"/>
    <property type="project" value="UniProtKB-ARBA"/>
</dbReference>
<dbReference type="InterPro" id="IPR052020">
    <property type="entry name" value="Cyclic_di-GMP/3'3'-cGAMP_PDE"/>
</dbReference>
<evidence type="ECO:0000313" key="4">
    <source>
        <dbReference type="Proteomes" id="UP000199058"/>
    </source>
</evidence>
<dbReference type="PANTHER" id="PTHR45228">
    <property type="entry name" value="CYCLIC DI-GMP PHOSPHODIESTERASE TM_0186-RELATED"/>
    <property type="match status" value="1"/>
</dbReference>
<proteinExistence type="predicted"/>
<evidence type="ECO:0000259" key="2">
    <source>
        <dbReference type="PROSITE" id="PS51832"/>
    </source>
</evidence>
<dbReference type="PROSITE" id="PS51831">
    <property type="entry name" value="HD"/>
    <property type="match status" value="1"/>
</dbReference>
<dbReference type="InterPro" id="IPR006674">
    <property type="entry name" value="HD_domain"/>
</dbReference>
<dbReference type="EMBL" id="FOLH01000004">
    <property type="protein sequence ID" value="SFC32639.1"/>
    <property type="molecule type" value="Genomic_DNA"/>
</dbReference>
<dbReference type="AlphaFoldDB" id="A0A1I1I890"/>
<dbReference type="Gene3D" id="1.10.3210.10">
    <property type="entry name" value="Hypothetical protein af1432"/>
    <property type="match status" value="1"/>
</dbReference>
<organism evidence="3 4">
    <name type="scientific">Marinospirillum celere</name>
    <dbReference type="NCBI Taxonomy" id="1122252"/>
    <lineage>
        <taxon>Bacteria</taxon>
        <taxon>Pseudomonadati</taxon>
        <taxon>Pseudomonadota</taxon>
        <taxon>Gammaproteobacteria</taxon>
        <taxon>Oceanospirillales</taxon>
        <taxon>Oceanospirillaceae</taxon>
        <taxon>Marinospirillum</taxon>
    </lineage>
</organism>
<accession>A0A1I1I890</accession>
<dbReference type="SUPFAM" id="SSF55781">
    <property type="entry name" value="GAF domain-like"/>
    <property type="match status" value="1"/>
</dbReference>
<dbReference type="RefSeq" id="WP_091963599.1">
    <property type="nucleotide sequence ID" value="NZ_FOLH01000004.1"/>
</dbReference>
<dbReference type="Pfam" id="PF13487">
    <property type="entry name" value="HD_5"/>
    <property type="match status" value="1"/>
</dbReference>
<gene>
    <name evidence="3" type="ORF">SAMN05660443_2278</name>
</gene>
<dbReference type="SMART" id="SM00471">
    <property type="entry name" value="HDc"/>
    <property type="match status" value="1"/>
</dbReference>
<dbReference type="PANTHER" id="PTHR45228:SF1">
    <property type="entry name" value="CYCLIC DI-GMP PHOSPHODIESTERASE TM_0186"/>
    <property type="match status" value="1"/>
</dbReference>
<dbReference type="Proteomes" id="UP000199058">
    <property type="component" value="Unassembled WGS sequence"/>
</dbReference>
<feature type="domain" description="HD-GYP" evidence="2">
    <location>
        <begin position="168"/>
        <end position="376"/>
    </location>
</feature>
<dbReference type="InterPro" id="IPR003607">
    <property type="entry name" value="HD/PDEase_dom"/>
</dbReference>
<dbReference type="InterPro" id="IPR037522">
    <property type="entry name" value="HD_GYP_dom"/>
</dbReference>
<evidence type="ECO:0000259" key="1">
    <source>
        <dbReference type="PROSITE" id="PS51831"/>
    </source>
</evidence>
<dbReference type="Gene3D" id="3.30.450.40">
    <property type="match status" value="1"/>
</dbReference>
<sequence length="381" mass="43271">MYESSLVKELSRYHTLPDKLRFLGERIRQENPKVERFSVALYQPGSDKVRTFFTTSPVQEAITQYEFPLSQAWSLRQLALERHPRVINDLTQLLPSEQDSRQVNPHTEKLVKQGWRASFTSPLLCADELLGFVFFNSRSVFTFRGPLLQQLELYSQLIAQLVYQDHAAIRTLTAAVRSTLSLCAGRDPETGGHLERMAQYAQLIASKLEPKWTFSDRQIQHLLLFAPLHDLGKVAIPDTILLKKGKLTQDEFRKMQEHTLKGIELLEAVISHHGLENLPDVQMLKNIILYHHEKMDGSGYPYGVSGEAIPIEARIIAAADVFDALTSERPYKKPWKLDVAYAEMQRIAGKHLDIDCVEALLNHPSQVAAILDQHASDVVEA</sequence>
<evidence type="ECO:0000313" key="3">
    <source>
        <dbReference type="EMBL" id="SFC32639.1"/>
    </source>
</evidence>
<dbReference type="STRING" id="1122252.SAMN05660443_2278"/>
<dbReference type="PROSITE" id="PS51832">
    <property type="entry name" value="HD_GYP"/>
    <property type="match status" value="1"/>
</dbReference>
<reference evidence="3 4" key="1">
    <citation type="submission" date="2016-10" db="EMBL/GenBank/DDBJ databases">
        <authorList>
            <person name="de Groot N.N."/>
        </authorList>
    </citation>
    <scope>NUCLEOTIDE SEQUENCE [LARGE SCALE GENOMIC DNA]</scope>
    <source>
        <strain evidence="3 4">DSM 18438</strain>
    </source>
</reference>
<dbReference type="SUPFAM" id="SSF109604">
    <property type="entry name" value="HD-domain/PDEase-like"/>
    <property type="match status" value="1"/>
</dbReference>
<feature type="domain" description="HD" evidence="1">
    <location>
        <begin position="190"/>
        <end position="325"/>
    </location>
</feature>
<protein>
    <submittedName>
        <fullName evidence="3">HD domain-containing protein</fullName>
    </submittedName>
</protein>
<name>A0A1I1I890_9GAMM</name>
<dbReference type="InterPro" id="IPR029016">
    <property type="entry name" value="GAF-like_dom_sf"/>
</dbReference>
<keyword evidence="4" id="KW-1185">Reference proteome</keyword>
<dbReference type="OrthoDB" id="9816273at2"/>
<dbReference type="CDD" id="cd00077">
    <property type="entry name" value="HDc"/>
    <property type="match status" value="1"/>
</dbReference>